<dbReference type="KEGG" id="sbd:ATN00_20035"/>
<protein>
    <submittedName>
        <fullName evidence="1">Uncharacterized protein</fullName>
    </submittedName>
</protein>
<keyword evidence="1" id="KW-0614">Plasmid</keyword>
<reference evidence="1 2" key="1">
    <citation type="submission" date="2015-11" db="EMBL/GenBank/DDBJ databases">
        <title>A Two-component Flavoprotein Monooxygenase System MeaXY Responsible for para-Hydroxylation of 2-Methyl-6-ethylaniline and 2,6-Diethylaniline in Sphingobium baderi DE-13.</title>
        <authorList>
            <person name="Cheng M."/>
            <person name="Meng Q."/>
            <person name="Yang Y."/>
            <person name="Chu C."/>
            <person name="Yan X."/>
            <person name="He J."/>
            <person name="Li S."/>
        </authorList>
    </citation>
    <scope>NUCLEOTIDE SEQUENCE [LARGE SCALE GENOMIC DNA]</scope>
    <source>
        <strain evidence="1 2">DE-13</strain>
        <plasmid evidence="2">Plasmid pDE1</plasmid>
    </source>
</reference>
<sequence>MINDRAELADSVTKRRAPQHIIKHLQMIPSKGGIPLEVEILESSSGKINRSTKVIEDAIGSSIEFADALSVIMFDFMVEANRTEVLLKIGLTSEEAGEYRKLLKHGAPGVKSIN</sequence>
<name>A0A0S3F4V8_9SPHN</name>
<dbReference type="EMBL" id="CP013265">
    <property type="protein sequence ID" value="ALR22804.1"/>
    <property type="molecule type" value="Genomic_DNA"/>
</dbReference>
<keyword evidence="2" id="KW-1185">Reference proteome</keyword>
<geneLocation type="plasmid" evidence="1 2">
    <name>pDE1</name>
</geneLocation>
<gene>
    <name evidence="1" type="ORF">ATN00_20035</name>
</gene>
<accession>A0A0S3F4V8</accession>
<evidence type="ECO:0000313" key="1">
    <source>
        <dbReference type="EMBL" id="ALR22804.1"/>
    </source>
</evidence>
<evidence type="ECO:0000313" key="2">
    <source>
        <dbReference type="Proteomes" id="UP000056968"/>
    </source>
</evidence>
<dbReference type="AlphaFoldDB" id="A0A0S3F4V8"/>
<proteinExistence type="predicted"/>
<organism evidence="1 2">
    <name type="scientific">Sphingobium baderi</name>
    <dbReference type="NCBI Taxonomy" id="1332080"/>
    <lineage>
        <taxon>Bacteria</taxon>
        <taxon>Pseudomonadati</taxon>
        <taxon>Pseudomonadota</taxon>
        <taxon>Alphaproteobacteria</taxon>
        <taxon>Sphingomonadales</taxon>
        <taxon>Sphingomonadaceae</taxon>
        <taxon>Sphingobium</taxon>
    </lineage>
</organism>
<dbReference type="Proteomes" id="UP000056968">
    <property type="component" value="Plasmid pDE1"/>
</dbReference>